<evidence type="ECO:0000256" key="6">
    <source>
        <dbReference type="ARBA" id="ARBA00023239"/>
    </source>
</evidence>
<evidence type="ECO:0000256" key="7">
    <source>
        <dbReference type="PIRSR" id="PIRSR602129-50"/>
    </source>
</evidence>
<evidence type="ECO:0000313" key="9">
    <source>
        <dbReference type="EMBL" id="BBK07882.1"/>
    </source>
</evidence>
<dbReference type="AlphaFoldDB" id="A0A7U3QWL3"/>
<dbReference type="PROSITE" id="PS00392">
    <property type="entry name" value="DDC_GAD_HDC_YDC"/>
    <property type="match status" value="1"/>
</dbReference>
<dbReference type="CDD" id="cd06450">
    <property type="entry name" value="DOPA_deC_like"/>
    <property type="match status" value="1"/>
</dbReference>
<name>A0A7U3QWL3_9BIVA</name>
<dbReference type="InterPro" id="IPR015421">
    <property type="entry name" value="PyrdxlP-dep_Trfase_major"/>
</dbReference>
<keyword evidence="5 7" id="KW-0663">Pyridoxal phosphate</keyword>
<evidence type="ECO:0000256" key="8">
    <source>
        <dbReference type="RuleBase" id="RU000382"/>
    </source>
</evidence>
<comment type="similarity">
    <text evidence="2 8">Belongs to the group II decarboxylase family.</text>
</comment>
<feature type="modified residue" description="N6-(pyridoxal phosphate)lysine" evidence="7">
    <location>
        <position position="355"/>
    </location>
</feature>
<protein>
    <submittedName>
        <fullName evidence="9">Cysteine sulfinic acid decarboxylase</fullName>
    </submittedName>
</protein>
<dbReference type="Gene3D" id="3.40.640.10">
    <property type="entry name" value="Type I PLP-dependent aspartate aminotransferase-like (Major domain)"/>
    <property type="match status" value="1"/>
</dbReference>
<dbReference type="EMBL" id="LC481997">
    <property type="protein sequence ID" value="BBK07882.1"/>
    <property type="molecule type" value="mRNA"/>
</dbReference>
<reference evidence="9" key="1">
    <citation type="journal article" date="2020" name="Biol. Bull.">
        <title>Possible Roles of Hypotaurine and Thiotaurine in the Vesicomyid Clam, Phreagena okutanii.</title>
        <authorList>
            <person name="Kuroda M."/>
            <person name="Nagasaki T."/>
            <person name="Koito T."/>
            <person name="Hongo Y."/>
            <person name="Yoshida T."/>
            <person name="Maruyama T."/>
            <person name="Tsuchida S."/>
            <person name="Nemoto S."/>
            <person name="Inoue K."/>
        </authorList>
    </citation>
    <scope>NUCLEOTIDE SEQUENCE</scope>
    <source>
        <tissue evidence="9">Foot</tissue>
    </source>
</reference>
<dbReference type="GO" id="GO:0030170">
    <property type="term" value="F:pyridoxal phosphate binding"/>
    <property type="evidence" value="ECO:0007669"/>
    <property type="project" value="InterPro"/>
</dbReference>
<gene>
    <name evidence="9" type="primary">Cdo</name>
</gene>
<dbReference type="PANTHER" id="PTHR45677:SF8">
    <property type="entry name" value="CYSTEINE SULFINIC ACID DECARBOXYLASE"/>
    <property type="match status" value="1"/>
</dbReference>
<dbReference type="InterPro" id="IPR021115">
    <property type="entry name" value="Pyridoxal-P_BS"/>
</dbReference>
<keyword evidence="4" id="KW-0210">Decarboxylase</keyword>
<dbReference type="InterPro" id="IPR015424">
    <property type="entry name" value="PyrdxlP-dep_Trfase"/>
</dbReference>
<comment type="subunit">
    <text evidence="3">Homodimer.</text>
</comment>
<dbReference type="FunFam" id="3.40.640.10:FF:000016">
    <property type="entry name" value="Glutamate decarboxylase like 1"/>
    <property type="match status" value="1"/>
</dbReference>
<evidence type="ECO:0000256" key="2">
    <source>
        <dbReference type="ARBA" id="ARBA00009533"/>
    </source>
</evidence>
<dbReference type="GO" id="GO:0019752">
    <property type="term" value="P:carboxylic acid metabolic process"/>
    <property type="evidence" value="ECO:0007669"/>
    <property type="project" value="InterPro"/>
</dbReference>
<proteinExistence type="evidence at transcript level"/>
<dbReference type="PANTHER" id="PTHR45677">
    <property type="entry name" value="GLUTAMATE DECARBOXYLASE-RELATED"/>
    <property type="match status" value="1"/>
</dbReference>
<evidence type="ECO:0000256" key="4">
    <source>
        <dbReference type="ARBA" id="ARBA00022793"/>
    </source>
</evidence>
<keyword evidence="6 8" id="KW-0456">Lyase</keyword>
<dbReference type="GO" id="GO:0005737">
    <property type="term" value="C:cytoplasm"/>
    <property type="evidence" value="ECO:0007669"/>
    <property type="project" value="TreeGrafter"/>
</dbReference>
<dbReference type="InterPro" id="IPR002129">
    <property type="entry name" value="PyrdxlP-dep_de-COase"/>
</dbReference>
<evidence type="ECO:0000256" key="5">
    <source>
        <dbReference type="ARBA" id="ARBA00022898"/>
    </source>
</evidence>
<evidence type="ECO:0000256" key="1">
    <source>
        <dbReference type="ARBA" id="ARBA00001933"/>
    </source>
</evidence>
<dbReference type="SUPFAM" id="SSF53383">
    <property type="entry name" value="PLP-dependent transferases"/>
    <property type="match status" value="1"/>
</dbReference>
<accession>A0A7U3QWL3</accession>
<dbReference type="GO" id="GO:0016831">
    <property type="term" value="F:carboxy-lyase activity"/>
    <property type="evidence" value="ECO:0007669"/>
    <property type="project" value="UniProtKB-KW"/>
</dbReference>
<evidence type="ECO:0000256" key="3">
    <source>
        <dbReference type="ARBA" id="ARBA00011738"/>
    </source>
</evidence>
<comment type="cofactor">
    <cofactor evidence="1 7 8">
        <name>pyridoxal 5'-phosphate</name>
        <dbReference type="ChEBI" id="CHEBI:597326"/>
    </cofactor>
</comment>
<dbReference type="Pfam" id="PF00282">
    <property type="entry name" value="Pyridoxal_deC"/>
    <property type="match status" value="1"/>
</dbReference>
<dbReference type="Gene3D" id="3.90.1150.170">
    <property type="match status" value="1"/>
</dbReference>
<sequence length="542" mass="59996">MASIDKFSNEATNDAASGITDVASNGVKRVHTPTGVSHPAKKVVNGAVVNVPTAGNAGSIPGKTDLEFLRRLVDIVIKDGLIGAMDRDTRVCDFHQPEKLKSVLKELSITDEAASEERLLAVCSDVIKYSVKSAHPRFFNQLYGGMDQYSLGGAWLTEAMNTSQYTYEVAPVFTLMEKEIYNKMLHLIGFDGGDAIFVPGGSLGNLYGMNVARYTKFPEIKTKGLYGLEKPLCVFTSEKGHYSMKKSAAMMGLGTDHIIPVKTDKRGKMIAADLDKRIHEAKGEGYDPFFVNATAGTTVLGAYDPIDEISTVCKAHGIWLHVDGAWGGSAAISKKHRTLLKGIELADSMTWNPHKMMGAPLQCSMFLTKHKDVLQECHSANARYLFQQDKNYDVSYDTGDKSLQCGRKVDVLKLWMLWKGKGDVGMERDIDHLFMLSRYLASKLKQTAGFKLIQDPECTNVCFWYIPLSLRGQEETPEWLNKLAKVAPAIKDGMMQCGSMMIGYNPDGDLVNFFRMVLSNIDSTTEDVDFMVQEIDRLGRDL</sequence>
<organism evidence="9">
    <name type="scientific">Phreagena okutanii</name>
    <dbReference type="NCBI Taxonomy" id="1298646"/>
    <lineage>
        <taxon>Eukaryota</taxon>
        <taxon>Metazoa</taxon>
        <taxon>Spiralia</taxon>
        <taxon>Lophotrochozoa</taxon>
        <taxon>Mollusca</taxon>
        <taxon>Bivalvia</taxon>
        <taxon>Autobranchia</taxon>
        <taxon>Heteroconchia</taxon>
        <taxon>Euheterodonta</taxon>
        <taxon>Imparidentia</taxon>
        <taxon>Neoheterodontei</taxon>
        <taxon>Venerida</taxon>
        <taxon>Glossoidea</taxon>
        <taxon>Vesicomyidae</taxon>
        <taxon>Phreagena</taxon>
    </lineage>
</organism>